<dbReference type="InterPro" id="IPR013328">
    <property type="entry name" value="6PGD_dom2"/>
</dbReference>
<evidence type="ECO:0000256" key="8">
    <source>
        <dbReference type="ARBA" id="ARBA00032024"/>
    </source>
</evidence>
<dbReference type="InterPro" id="IPR008927">
    <property type="entry name" value="6-PGluconate_DH-like_C_sf"/>
</dbReference>
<dbReference type="SUPFAM" id="SSF51735">
    <property type="entry name" value="NAD(P)-binding Rossmann-fold domains"/>
    <property type="match status" value="1"/>
</dbReference>
<dbReference type="InterPro" id="IPR050838">
    <property type="entry name" value="Ketopantoate_reductase"/>
</dbReference>
<evidence type="ECO:0000256" key="4">
    <source>
        <dbReference type="ARBA" id="ARBA00019465"/>
    </source>
</evidence>
<dbReference type="GO" id="GO:0015940">
    <property type="term" value="P:pantothenate biosynthetic process"/>
    <property type="evidence" value="ECO:0007669"/>
    <property type="project" value="UniProtKB-UniPathway"/>
</dbReference>
<name>A0A831QYP9_9GAMM</name>
<evidence type="ECO:0000256" key="10">
    <source>
        <dbReference type="RuleBase" id="RU362068"/>
    </source>
</evidence>
<proteinExistence type="inferred from homology"/>
<evidence type="ECO:0000313" key="13">
    <source>
        <dbReference type="EMBL" id="HEA50936.1"/>
    </source>
</evidence>
<dbReference type="EMBL" id="DRGY01000007">
    <property type="protein sequence ID" value="HEA50936.1"/>
    <property type="molecule type" value="Genomic_DNA"/>
</dbReference>
<evidence type="ECO:0000256" key="1">
    <source>
        <dbReference type="ARBA" id="ARBA00004994"/>
    </source>
</evidence>
<accession>A0A831QYP9</accession>
<dbReference type="GO" id="GO:0008677">
    <property type="term" value="F:2-dehydropantoate 2-reductase activity"/>
    <property type="evidence" value="ECO:0007669"/>
    <property type="project" value="UniProtKB-EC"/>
</dbReference>
<dbReference type="PANTHER" id="PTHR43765">
    <property type="entry name" value="2-DEHYDROPANTOATE 2-REDUCTASE-RELATED"/>
    <property type="match status" value="1"/>
</dbReference>
<dbReference type="NCBIfam" id="TIGR00745">
    <property type="entry name" value="apbA_panE"/>
    <property type="match status" value="1"/>
</dbReference>
<keyword evidence="7 10" id="KW-0560">Oxidoreductase</keyword>
<dbReference type="EC" id="1.1.1.169" evidence="3 10"/>
<dbReference type="Gene3D" id="3.40.50.720">
    <property type="entry name" value="NAD(P)-binding Rossmann-like Domain"/>
    <property type="match status" value="1"/>
</dbReference>
<dbReference type="GO" id="GO:0050661">
    <property type="term" value="F:NADP binding"/>
    <property type="evidence" value="ECO:0007669"/>
    <property type="project" value="TreeGrafter"/>
</dbReference>
<protein>
    <recommendedName>
        <fullName evidence="4 10">2-dehydropantoate 2-reductase</fullName>
        <ecNumber evidence="3 10">1.1.1.169</ecNumber>
    </recommendedName>
    <alternativeName>
        <fullName evidence="8 10">Ketopantoate reductase</fullName>
    </alternativeName>
</protein>
<reference evidence="13" key="1">
    <citation type="journal article" date="2020" name="mSystems">
        <title>Genome- and Community-Level Interaction Insights into Carbon Utilization and Element Cycling Functions of Hydrothermarchaeota in Hydrothermal Sediment.</title>
        <authorList>
            <person name="Zhou Z."/>
            <person name="Liu Y."/>
            <person name="Xu W."/>
            <person name="Pan J."/>
            <person name="Luo Z.H."/>
            <person name="Li M."/>
        </authorList>
    </citation>
    <scope>NUCLEOTIDE SEQUENCE [LARGE SCALE GENOMIC DNA]</scope>
    <source>
        <strain evidence="13">HyVt-357</strain>
    </source>
</reference>
<comment type="caution">
    <text evidence="13">The sequence shown here is derived from an EMBL/GenBank/DDBJ whole genome shotgun (WGS) entry which is preliminary data.</text>
</comment>
<dbReference type="SUPFAM" id="SSF48179">
    <property type="entry name" value="6-phosphogluconate dehydrogenase C-terminal domain-like"/>
    <property type="match status" value="1"/>
</dbReference>
<sequence length="347" mass="37214">MVSAGERSGSGGQIAILGAGSLGRLCAALLPSGECGFLPRLSRGASHVKTDIGLEGSFSRQEVPSETRCEYVLVRSVPPSMAPQGFGRDFMTASPDSLETSISISRRWLQSADAISLLLVTTKAGDSIASLEAWLPRIPEDTPVVLFQNGLGSQQSVAERWPERPILAASTTEGANRPSPDVLVHAGAGDTWVGTLTASAAEHTTRVVQRLAETGLRVHAEENILRRLWQKLVVNAGINPFTALLDCPNGDILGASLYKQNIDGLCHEISLLLQAETREIIAPLILQERIEAVAKHTASNTSSMRADVRAGRKTEIDFINGYLVQCGKRHAIATPVNQMLVERVQAL</sequence>
<dbReference type="RefSeq" id="WP_304097596.1">
    <property type="nucleotide sequence ID" value="NZ_DRGY01000007.1"/>
</dbReference>
<evidence type="ECO:0000256" key="2">
    <source>
        <dbReference type="ARBA" id="ARBA00007870"/>
    </source>
</evidence>
<evidence type="ECO:0000256" key="7">
    <source>
        <dbReference type="ARBA" id="ARBA00023002"/>
    </source>
</evidence>
<evidence type="ECO:0000256" key="9">
    <source>
        <dbReference type="ARBA" id="ARBA00048793"/>
    </source>
</evidence>
<feature type="domain" description="Ketopantoate reductase N-terminal" evidence="11">
    <location>
        <begin position="14"/>
        <end position="196"/>
    </location>
</feature>
<dbReference type="Proteomes" id="UP000885748">
    <property type="component" value="Unassembled WGS sequence"/>
</dbReference>
<dbReference type="AlphaFoldDB" id="A0A831QYP9"/>
<dbReference type="UniPathway" id="UPA00028">
    <property type="reaction ID" value="UER00004"/>
</dbReference>
<dbReference type="InterPro" id="IPR003710">
    <property type="entry name" value="ApbA"/>
</dbReference>
<gene>
    <name evidence="13" type="ORF">ENI00_01165</name>
</gene>
<dbReference type="InterPro" id="IPR013332">
    <property type="entry name" value="KPR_N"/>
</dbReference>
<organism evidence="13">
    <name type="scientific">Marinobacter antarcticus</name>
    <dbReference type="NCBI Taxonomy" id="564117"/>
    <lineage>
        <taxon>Bacteria</taxon>
        <taxon>Pseudomonadati</taxon>
        <taxon>Pseudomonadota</taxon>
        <taxon>Gammaproteobacteria</taxon>
        <taxon>Pseudomonadales</taxon>
        <taxon>Marinobacteraceae</taxon>
        <taxon>Marinobacter</taxon>
    </lineage>
</organism>
<evidence type="ECO:0000259" key="12">
    <source>
        <dbReference type="Pfam" id="PF08546"/>
    </source>
</evidence>
<dbReference type="InterPro" id="IPR036291">
    <property type="entry name" value="NAD(P)-bd_dom_sf"/>
</dbReference>
<comment type="function">
    <text evidence="10">Catalyzes the NADPH-dependent reduction of ketopantoate into pantoic acid.</text>
</comment>
<comment type="catalytic activity">
    <reaction evidence="9 10">
        <text>(R)-pantoate + NADP(+) = 2-dehydropantoate + NADPH + H(+)</text>
        <dbReference type="Rhea" id="RHEA:16233"/>
        <dbReference type="ChEBI" id="CHEBI:11561"/>
        <dbReference type="ChEBI" id="CHEBI:15378"/>
        <dbReference type="ChEBI" id="CHEBI:15980"/>
        <dbReference type="ChEBI" id="CHEBI:57783"/>
        <dbReference type="ChEBI" id="CHEBI:58349"/>
        <dbReference type="EC" id="1.1.1.169"/>
    </reaction>
</comment>
<dbReference type="Pfam" id="PF08546">
    <property type="entry name" value="ApbA_C"/>
    <property type="match status" value="1"/>
</dbReference>
<dbReference type="Pfam" id="PF02558">
    <property type="entry name" value="ApbA"/>
    <property type="match status" value="1"/>
</dbReference>
<comment type="similarity">
    <text evidence="2 10">Belongs to the ketopantoate reductase family.</text>
</comment>
<keyword evidence="5 10" id="KW-0566">Pantothenate biosynthesis</keyword>
<dbReference type="PANTHER" id="PTHR43765:SF2">
    <property type="entry name" value="2-DEHYDROPANTOATE 2-REDUCTASE"/>
    <property type="match status" value="1"/>
</dbReference>
<evidence type="ECO:0000256" key="3">
    <source>
        <dbReference type="ARBA" id="ARBA00013014"/>
    </source>
</evidence>
<keyword evidence="6 10" id="KW-0521">NADP</keyword>
<dbReference type="Gene3D" id="1.10.1040.10">
    <property type="entry name" value="N-(1-d-carboxylethyl)-l-norvaline Dehydrogenase, domain 2"/>
    <property type="match status" value="1"/>
</dbReference>
<evidence type="ECO:0000256" key="5">
    <source>
        <dbReference type="ARBA" id="ARBA00022655"/>
    </source>
</evidence>
<evidence type="ECO:0000256" key="6">
    <source>
        <dbReference type="ARBA" id="ARBA00022857"/>
    </source>
</evidence>
<evidence type="ECO:0000259" key="11">
    <source>
        <dbReference type="Pfam" id="PF02558"/>
    </source>
</evidence>
<feature type="domain" description="Ketopantoate reductase C-terminal" evidence="12">
    <location>
        <begin position="223"/>
        <end position="346"/>
    </location>
</feature>
<comment type="pathway">
    <text evidence="1 10">Cofactor biosynthesis; (R)-pantothenate biosynthesis; (R)-pantoate from 3-methyl-2-oxobutanoate: step 2/2.</text>
</comment>
<dbReference type="InterPro" id="IPR013752">
    <property type="entry name" value="KPA_reductase"/>
</dbReference>
<dbReference type="GO" id="GO:0005737">
    <property type="term" value="C:cytoplasm"/>
    <property type="evidence" value="ECO:0007669"/>
    <property type="project" value="TreeGrafter"/>
</dbReference>